<evidence type="ECO:0000259" key="2">
    <source>
        <dbReference type="Pfam" id="PF13476"/>
    </source>
</evidence>
<dbReference type="PANTHER" id="PTHR32114:SF2">
    <property type="entry name" value="ABC TRANSPORTER ABCH.3"/>
    <property type="match status" value="1"/>
</dbReference>
<keyword evidence="1" id="KW-0175">Coiled coil</keyword>
<accession>X0RIR4</accession>
<dbReference type="GO" id="GO:0016887">
    <property type="term" value="F:ATP hydrolysis activity"/>
    <property type="evidence" value="ECO:0007669"/>
    <property type="project" value="InterPro"/>
</dbReference>
<dbReference type="SUPFAM" id="SSF52540">
    <property type="entry name" value="P-loop containing nucleoside triphosphate hydrolases"/>
    <property type="match status" value="1"/>
</dbReference>
<comment type="caution">
    <text evidence="3">The sequence shown here is derived from an EMBL/GenBank/DDBJ whole genome shotgun (WGS) entry which is preliminary data.</text>
</comment>
<feature type="non-terminal residue" evidence="3">
    <location>
        <position position="416"/>
    </location>
</feature>
<feature type="domain" description="Rad50/SbcC-type AAA" evidence="2">
    <location>
        <begin position="16"/>
        <end position="240"/>
    </location>
</feature>
<dbReference type="AlphaFoldDB" id="X0RIR4"/>
<dbReference type="PANTHER" id="PTHR32114">
    <property type="entry name" value="ABC TRANSPORTER ABCH.3"/>
    <property type="match status" value="1"/>
</dbReference>
<gene>
    <name evidence="3" type="ORF">S01H1_07380</name>
</gene>
<dbReference type="InterPro" id="IPR038729">
    <property type="entry name" value="Rad50/SbcC_AAA"/>
</dbReference>
<dbReference type="Gene3D" id="3.40.50.300">
    <property type="entry name" value="P-loop containing nucleotide triphosphate hydrolases"/>
    <property type="match status" value="1"/>
</dbReference>
<dbReference type="Pfam" id="PF13476">
    <property type="entry name" value="AAA_23"/>
    <property type="match status" value="1"/>
</dbReference>
<reference evidence="3" key="1">
    <citation type="journal article" date="2014" name="Front. Microbiol.">
        <title>High frequency of phylogenetically diverse reductive dehalogenase-homologous genes in deep subseafloor sedimentary metagenomes.</title>
        <authorList>
            <person name="Kawai M."/>
            <person name="Futagami T."/>
            <person name="Toyoda A."/>
            <person name="Takaki Y."/>
            <person name="Nishi S."/>
            <person name="Hori S."/>
            <person name="Arai W."/>
            <person name="Tsubouchi T."/>
            <person name="Morono Y."/>
            <person name="Uchiyama I."/>
            <person name="Ito T."/>
            <person name="Fujiyama A."/>
            <person name="Inagaki F."/>
            <person name="Takami H."/>
        </authorList>
    </citation>
    <scope>NUCLEOTIDE SEQUENCE</scope>
    <source>
        <strain evidence="3">Expedition CK06-06</strain>
    </source>
</reference>
<name>X0RIR4_9ZZZZ</name>
<dbReference type="EMBL" id="BARS01003809">
    <property type="protein sequence ID" value="GAF68663.1"/>
    <property type="molecule type" value="Genomic_DNA"/>
</dbReference>
<evidence type="ECO:0000313" key="3">
    <source>
        <dbReference type="EMBL" id="GAF68663.1"/>
    </source>
</evidence>
<sequence length="416" mass="46382">MVMSSNALDFGDLGFRNFLSYGPKEVIIPLLGNFITVILGENLDDGGEDSRNGVGKSAIIDALCYVLFGKVIRGISNQKLINKMSDKGQMSVWVEFEKGEFAYHVERTERPGKLLLLRKPVGSTEDFKAKVKRKMKFDIARGKTETTEQIIDILGFDITLFEYLVANSSESTEFFKLSEDKQRAVIEPLFGFTIMSTKAKALKEDRKERNKELAHAESSAEATKQANLRITEQIDDLKHRSVAWEGRRDHAITELTEAISLLESVDVESEITVIKELDELNSSLMEITAKIRQLDTEQSARRSAKSQLERDATRAVTEMEEAEATIESLDKSECPTCKQHWEPDPAIREDAKNTLVEAQQAGTDSLEAFEVKEKEIEAAQDVIGTATESGITVKEQIAELSSVELTYQTVEAAASA</sequence>
<dbReference type="GO" id="GO:0006302">
    <property type="term" value="P:double-strand break repair"/>
    <property type="evidence" value="ECO:0007669"/>
    <property type="project" value="InterPro"/>
</dbReference>
<evidence type="ECO:0000256" key="1">
    <source>
        <dbReference type="SAM" id="Coils"/>
    </source>
</evidence>
<feature type="coiled-coil region" evidence="1">
    <location>
        <begin position="199"/>
        <end position="240"/>
    </location>
</feature>
<protein>
    <recommendedName>
        <fullName evidence="2">Rad50/SbcC-type AAA domain-containing protein</fullName>
    </recommendedName>
</protein>
<proteinExistence type="predicted"/>
<dbReference type="InterPro" id="IPR027417">
    <property type="entry name" value="P-loop_NTPase"/>
</dbReference>
<organism evidence="3">
    <name type="scientific">marine sediment metagenome</name>
    <dbReference type="NCBI Taxonomy" id="412755"/>
    <lineage>
        <taxon>unclassified sequences</taxon>
        <taxon>metagenomes</taxon>
        <taxon>ecological metagenomes</taxon>
    </lineage>
</organism>
<feature type="coiled-coil region" evidence="1">
    <location>
        <begin position="277"/>
        <end position="332"/>
    </location>
</feature>